<dbReference type="OrthoDB" id="2284906at2"/>
<reference evidence="1 2" key="1">
    <citation type="journal article" date="2015" name="Genome Announc.">
        <title>Expanding the biotechnology potential of lactobacilli through comparative genomics of 213 strains and associated genera.</title>
        <authorList>
            <person name="Sun Z."/>
            <person name="Harris H.M."/>
            <person name="McCann A."/>
            <person name="Guo C."/>
            <person name="Argimon S."/>
            <person name="Zhang W."/>
            <person name="Yang X."/>
            <person name="Jeffery I.B."/>
            <person name="Cooney J.C."/>
            <person name="Kagawa T.F."/>
            <person name="Liu W."/>
            <person name="Song Y."/>
            <person name="Salvetti E."/>
            <person name="Wrobel A."/>
            <person name="Rasinkangas P."/>
            <person name="Parkhill J."/>
            <person name="Rea M.C."/>
            <person name="O'Sullivan O."/>
            <person name="Ritari J."/>
            <person name="Douillard F.P."/>
            <person name="Paul Ross R."/>
            <person name="Yang R."/>
            <person name="Briner A.E."/>
            <person name="Felis G.E."/>
            <person name="de Vos W.M."/>
            <person name="Barrangou R."/>
            <person name="Klaenhammer T.R."/>
            <person name="Caufield P.W."/>
            <person name="Cui Y."/>
            <person name="Zhang H."/>
            <person name="O'Toole P.W."/>
        </authorList>
    </citation>
    <scope>NUCLEOTIDE SEQUENCE [LARGE SCALE GENOMIC DNA]</scope>
    <source>
        <strain evidence="1 2">DSM 22697</strain>
    </source>
</reference>
<dbReference type="EMBL" id="AYZJ01000028">
    <property type="protein sequence ID" value="KRN23277.1"/>
    <property type="molecule type" value="Genomic_DNA"/>
</dbReference>
<comment type="caution">
    <text evidence="1">The sequence shown here is derived from an EMBL/GenBank/DDBJ whole genome shotgun (WGS) entry which is preliminary data.</text>
</comment>
<proteinExistence type="predicted"/>
<evidence type="ECO:0000313" key="1">
    <source>
        <dbReference type="EMBL" id="KRN23277.1"/>
    </source>
</evidence>
<evidence type="ECO:0000313" key="2">
    <source>
        <dbReference type="Proteomes" id="UP000050865"/>
    </source>
</evidence>
<sequence>MISQDMAFAPIDDIGAITYPSLAGLSCPHCGADHFVPVRLAHRKLRMDMVMEDDSVQPVVFKPIEVQCLVCGRRFDAQPHDASAEERLTVPHTLTITREKNRLGGTVYVMLNGFAQCLPIENGETLQLEINTKDVYIFVAGNTKRFDRQNAFHLSLTDLAPDPEISFKFHPQFL</sequence>
<accession>A0A0R2FFC5</accession>
<keyword evidence="2" id="KW-1185">Reference proteome</keyword>
<organism evidence="1 2">
    <name type="scientific">Lacticaseibacillus camelliae DSM 22697 = JCM 13995</name>
    <dbReference type="NCBI Taxonomy" id="1423730"/>
    <lineage>
        <taxon>Bacteria</taxon>
        <taxon>Bacillati</taxon>
        <taxon>Bacillota</taxon>
        <taxon>Bacilli</taxon>
        <taxon>Lactobacillales</taxon>
        <taxon>Lactobacillaceae</taxon>
        <taxon>Lacticaseibacillus</taxon>
    </lineage>
</organism>
<dbReference type="PATRIC" id="fig|1423730.4.peg.1548"/>
<dbReference type="Proteomes" id="UP000050865">
    <property type="component" value="Unassembled WGS sequence"/>
</dbReference>
<name>A0A0R2FFC5_9LACO</name>
<dbReference type="RefSeq" id="WP_054661585.1">
    <property type="nucleotide sequence ID" value="NZ_AYZJ01000028.1"/>
</dbReference>
<protein>
    <submittedName>
        <fullName evidence="1">Uncharacterized protein</fullName>
    </submittedName>
</protein>
<dbReference type="STRING" id="1423730.FC75_GL001476"/>
<dbReference type="AlphaFoldDB" id="A0A0R2FFC5"/>
<gene>
    <name evidence="1" type="ORF">FC75_GL001476</name>
</gene>